<evidence type="ECO:0000256" key="11">
    <source>
        <dbReference type="SAM" id="MobiDB-lite"/>
    </source>
</evidence>
<reference evidence="13 14" key="1">
    <citation type="submission" date="2024-05" db="EMBL/GenBank/DDBJ databases">
        <authorList>
            <consortium name="Candidatus Magnetaquicoccaceae bacterium FCR-1 genome sequencing consortium"/>
            <person name="Shimoshige H."/>
            <person name="Shimamura S."/>
            <person name="Taoka A."/>
            <person name="Kobayashi H."/>
            <person name="Maekawa T."/>
        </authorList>
    </citation>
    <scope>NUCLEOTIDE SEQUENCE [LARGE SCALE GENOMIC DNA]</scope>
    <source>
        <strain evidence="13 14">FCR-1</strain>
    </source>
</reference>
<dbReference type="InterPro" id="IPR027417">
    <property type="entry name" value="P-loop_NTPase"/>
</dbReference>
<dbReference type="CDD" id="cd01895">
    <property type="entry name" value="EngA2"/>
    <property type="match status" value="1"/>
</dbReference>
<reference evidence="13 14" key="2">
    <citation type="submission" date="2024-09" db="EMBL/GenBank/DDBJ databases">
        <title>Draft genome sequence of Candidatus Magnetaquicoccaceae bacterium FCR-1.</title>
        <authorList>
            <person name="Shimoshige H."/>
            <person name="Shimamura S."/>
            <person name="Taoka A."/>
            <person name="Kobayashi H."/>
            <person name="Maekawa T."/>
        </authorList>
    </citation>
    <scope>NUCLEOTIDE SEQUENCE [LARGE SCALE GENOMIC DNA]</scope>
    <source>
        <strain evidence="13 14">FCR-1</strain>
    </source>
</reference>
<dbReference type="Gene3D" id="3.30.300.20">
    <property type="match status" value="1"/>
</dbReference>
<comment type="similarity">
    <text evidence="1 8 9 10">Belongs to the TRAFAC class TrmE-Era-EngA-EngB-Septin-like GTPase superfamily. EngA (Der) GTPase family.</text>
</comment>
<dbReference type="NCBIfam" id="TIGR03594">
    <property type="entry name" value="GTPase_EngA"/>
    <property type="match status" value="1"/>
</dbReference>
<feature type="region of interest" description="Disordered" evidence="11">
    <location>
        <begin position="1"/>
        <end position="22"/>
    </location>
</feature>
<evidence type="ECO:0000256" key="9">
    <source>
        <dbReference type="PROSITE-ProRule" id="PRU01049"/>
    </source>
</evidence>
<comment type="subunit">
    <text evidence="8">Associates with the 50S ribosomal subunit.</text>
</comment>
<dbReference type="SMART" id="SM00382">
    <property type="entry name" value="AAA"/>
    <property type="match status" value="2"/>
</dbReference>
<dbReference type="EMBL" id="BAAFGK010000004">
    <property type="protein sequence ID" value="GAB0058403.1"/>
    <property type="molecule type" value="Genomic_DNA"/>
</dbReference>
<keyword evidence="4 10" id="KW-0677">Repeat</keyword>
<dbReference type="InterPro" id="IPR032859">
    <property type="entry name" value="KH_dom-like"/>
</dbReference>
<comment type="function">
    <text evidence="8 10">GTPase that plays an essential role in the late steps of ribosome biogenesis.</text>
</comment>
<evidence type="ECO:0000256" key="3">
    <source>
        <dbReference type="ARBA" id="ARBA00022517"/>
    </source>
</evidence>
<evidence type="ECO:0000256" key="7">
    <source>
        <dbReference type="ARBA" id="ARBA00032345"/>
    </source>
</evidence>
<keyword evidence="14" id="KW-1185">Reference proteome</keyword>
<dbReference type="PIRSF" id="PIRSF006485">
    <property type="entry name" value="GTP-binding_EngA"/>
    <property type="match status" value="1"/>
</dbReference>
<name>A0ABQ0CC10_9PROT</name>
<evidence type="ECO:0000313" key="14">
    <source>
        <dbReference type="Proteomes" id="UP001628193"/>
    </source>
</evidence>
<feature type="binding site" evidence="8">
    <location>
        <begin position="318"/>
        <end position="321"/>
    </location>
    <ligand>
        <name>GTP</name>
        <dbReference type="ChEBI" id="CHEBI:37565"/>
        <label>2</label>
    </ligand>
</feature>
<feature type="binding site" evidence="8">
    <location>
        <begin position="24"/>
        <end position="31"/>
    </location>
    <ligand>
        <name>GTP</name>
        <dbReference type="ChEBI" id="CHEBI:37565"/>
        <label>1</label>
    </ligand>
</feature>
<dbReference type="NCBIfam" id="TIGR00231">
    <property type="entry name" value="small_GTP"/>
    <property type="match status" value="2"/>
</dbReference>
<dbReference type="CDD" id="cd01894">
    <property type="entry name" value="EngA1"/>
    <property type="match status" value="1"/>
</dbReference>
<dbReference type="SUPFAM" id="SSF52540">
    <property type="entry name" value="P-loop containing nucleoside triphosphate hydrolases"/>
    <property type="match status" value="2"/>
</dbReference>
<dbReference type="Pfam" id="PF14714">
    <property type="entry name" value="KH_dom-like"/>
    <property type="match status" value="1"/>
</dbReference>
<comment type="caution">
    <text evidence="13">The sequence shown here is derived from an EMBL/GenBank/DDBJ whole genome shotgun (WGS) entry which is preliminary data.</text>
</comment>
<dbReference type="Pfam" id="PF01926">
    <property type="entry name" value="MMR_HSR1"/>
    <property type="match status" value="2"/>
</dbReference>
<dbReference type="PANTHER" id="PTHR43834:SF6">
    <property type="entry name" value="GTPASE DER"/>
    <property type="match status" value="1"/>
</dbReference>
<dbReference type="PROSITE" id="PS51712">
    <property type="entry name" value="G_ENGA"/>
    <property type="match status" value="2"/>
</dbReference>
<dbReference type="Proteomes" id="UP001628193">
    <property type="component" value="Unassembled WGS sequence"/>
</dbReference>
<accession>A0ABQ0CC10</accession>
<dbReference type="InterPro" id="IPR016484">
    <property type="entry name" value="GTPase_Der"/>
</dbReference>
<dbReference type="InterPro" id="IPR006073">
    <property type="entry name" value="GTP-bd"/>
</dbReference>
<dbReference type="InterPro" id="IPR031166">
    <property type="entry name" value="G_ENGA"/>
</dbReference>
<dbReference type="InterPro" id="IPR005225">
    <property type="entry name" value="Small_GTP-bd"/>
</dbReference>
<dbReference type="InterPro" id="IPR003593">
    <property type="entry name" value="AAA+_ATPase"/>
</dbReference>
<proteinExistence type="inferred from homology"/>
<organism evidence="13 14">
    <name type="scientific">Candidatus Magnetaquiglobus chichijimensis</name>
    <dbReference type="NCBI Taxonomy" id="3141448"/>
    <lineage>
        <taxon>Bacteria</taxon>
        <taxon>Pseudomonadati</taxon>
        <taxon>Pseudomonadota</taxon>
        <taxon>Magnetococcia</taxon>
        <taxon>Magnetococcales</taxon>
        <taxon>Candidatus Magnetaquicoccaceae</taxon>
        <taxon>Candidatus Magnetaquiglobus</taxon>
    </lineage>
</organism>
<protein>
    <recommendedName>
        <fullName evidence="2 8">GTPase Der</fullName>
    </recommendedName>
    <alternativeName>
        <fullName evidence="7 8">GTP-binding protein EngA</fullName>
    </alternativeName>
</protein>
<dbReference type="InterPro" id="IPR015946">
    <property type="entry name" value="KH_dom-like_a/b"/>
</dbReference>
<evidence type="ECO:0000256" key="4">
    <source>
        <dbReference type="ARBA" id="ARBA00022737"/>
    </source>
</evidence>
<dbReference type="Gene3D" id="3.40.50.300">
    <property type="entry name" value="P-loop containing nucleotide triphosphate hydrolases"/>
    <property type="match status" value="2"/>
</dbReference>
<feature type="binding site" evidence="8">
    <location>
        <begin position="71"/>
        <end position="75"/>
    </location>
    <ligand>
        <name>GTP</name>
        <dbReference type="ChEBI" id="CHEBI:37565"/>
        <label>1</label>
    </ligand>
</feature>
<evidence type="ECO:0000256" key="6">
    <source>
        <dbReference type="ARBA" id="ARBA00023134"/>
    </source>
</evidence>
<feature type="domain" description="EngA-type G" evidence="12">
    <location>
        <begin position="199"/>
        <end position="376"/>
    </location>
</feature>
<evidence type="ECO:0000256" key="10">
    <source>
        <dbReference type="RuleBase" id="RU004481"/>
    </source>
</evidence>
<feature type="binding site" evidence="8">
    <location>
        <begin position="134"/>
        <end position="137"/>
    </location>
    <ligand>
        <name>GTP</name>
        <dbReference type="ChEBI" id="CHEBI:37565"/>
        <label>1</label>
    </ligand>
</feature>
<evidence type="ECO:0000256" key="2">
    <source>
        <dbReference type="ARBA" id="ARBA00020953"/>
    </source>
</evidence>
<dbReference type="PRINTS" id="PR00326">
    <property type="entry name" value="GTP1OBG"/>
</dbReference>
<dbReference type="PANTHER" id="PTHR43834">
    <property type="entry name" value="GTPASE DER"/>
    <property type="match status" value="1"/>
</dbReference>
<feature type="binding site" evidence="8">
    <location>
        <begin position="205"/>
        <end position="212"/>
    </location>
    <ligand>
        <name>GTP</name>
        <dbReference type="ChEBI" id="CHEBI:37565"/>
        <label>2</label>
    </ligand>
</feature>
<evidence type="ECO:0000256" key="5">
    <source>
        <dbReference type="ARBA" id="ARBA00022741"/>
    </source>
</evidence>
<dbReference type="HAMAP" id="MF_00195">
    <property type="entry name" value="GTPase_Der"/>
    <property type="match status" value="1"/>
</dbReference>
<evidence type="ECO:0000259" key="12">
    <source>
        <dbReference type="PROSITE" id="PS51712"/>
    </source>
</evidence>
<keyword evidence="5 8" id="KW-0547">Nucleotide-binding</keyword>
<sequence>MNKDGATESVEERRGSGPLLALVGRPNVGKSSLFNRMTRSRAALVDDTPGLTRDRKYGHAVWDGKPFRVVDTGGFEFDEREPLMERMRHQVELAIQEADVLLLVLDARVGPLPDDQELARRLRRGGKPVVCVVNKAEGLVGAEGVGEFHRLGLQPVVAISATHGTGVDELLRQALGRGRAATDDESDAHPPKRDDDDVARVAIVGCPNAGKSTLVNRLLGEERFVTSEIPGTTRDAVDVAFVDGKGQKYILVDTAGIRRKARIALRIEKYAAIAALNAMEKAKTAVLVLDAIRGISEQDQRVAGHALEAGCGLVFAVNKWDTVGKRGRDAENAFRRELGLAFPRFDHAPVVFLSGRTGQGVERLLPAVRKVWEAGRKRISTGMLNRWLAEVVEANPPPRAAGRPVKLRFMSQVKSSPPLILFFVNRPDAIEESYRRYLENRLRERFAFQGVPIRLDFRGGENPYVTTGKKPS</sequence>
<keyword evidence="6 8" id="KW-0342">GTP-binding</keyword>
<feature type="compositionally biased region" description="Basic and acidic residues" evidence="11">
    <location>
        <begin position="1"/>
        <end position="15"/>
    </location>
</feature>
<evidence type="ECO:0000256" key="1">
    <source>
        <dbReference type="ARBA" id="ARBA00008279"/>
    </source>
</evidence>
<gene>
    <name evidence="8 13" type="primary">der</name>
    <name evidence="13" type="ORF">SIID45300_02752</name>
</gene>
<dbReference type="RefSeq" id="WP_420906075.1">
    <property type="nucleotide sequence ID" value="NZ_BAAFGK010000004.1"/>
</dbReference>
<evidence type="ECO:0000313" key="13">
    <source>
        <dbReference type="EMBL" id="GAB0058403.1"/>
    </source>
</evidence>
<evidence type="ECO:0000256" key="8">
    <source>
        <dbReference type="HAMAP-Rule" id="MF_00195"/>
    </source>
</evidence>
<keyword evidence="3 8" id="KW-0690">Ribosome biogenesis</keyword>
<feature type="domain" description="EngA-type G" evidence="12">
    <location>
        <begin position="18"/>
        <end position="182"/>
    </location>
</feature>
<feature type="binding site" evidence="8">
    <location>
        <begin position="253"/>
        <end position="257"/>
    </location>
    <ligand>
        <name>GTP</name>
        <dbReference type="ChEBI" id="CHEBI:37565"/>
        <label>2</label>
    </ligand>
</feature>